<gene>
    <name evidence="2" type="ORF">TNIN_244951</name>
</gene>
<feature type="compositionally biased region" description="Polar residues" evidence="1">
    <location>
        <begin position="91"/>
        <end position="107"/>
    </location>
</feature>
<name>A0A8X6Y5C9_9ARAC</name>
<organism evidence="2 3">
    <name type="scientific">Trichonephila inaurata madagascariensis</name>
    <dbReference type="NCBI Taxonomy" id="2747483"/>
    <lineage>
        <taxon>Eukaryota</taxon>
        <taxon>Metazoa</taxon>
        <taxon>Ecdysozoa</taxon>
        <taxon>Arthropoda</taxon>
        <taxon>Chelicerata</taxon>
        <taxon>Arachnida</taxon>
        <taxon>Araneae</taxon>
        <taxon>Araneomorphae</taxon>
        <taxon>Entelegynae</taxon>
        <taxon>Araneoidea</taxon>
        <taxon>Nephilidae</taxon>
        <taxon>Trichonephila</taxon>
        <taxon>Trichonephila inaurata</taxon>
    </lineage>
</organism>
<evidence type="ECO:0000256" key="1">
    <source>
        <dbReference type="SAM" id="MobiDB-lite"/>
    </source>
</evidence>
<dbReference type="AlphaFoldDB" id="A0A8X6Y5C9"/>
<accession>A0A8X6Y5C9</accession>
<dbReference type="Proteomes" id="UP000886998">
    <property type="component" value="Unassembled WGS sequence"/>
</dbReference>
<protein>
    <submittedName>
        <fullName evidence="2">Uncharacterized protein</fullName>
    </submittedName>
</protein>
<feature type="region of interest" description="Disordered" evidence="1">
    <location>
        <begin position="45"/>
        <end position="107"/>
    </location>
</feature>
<evidence type="ECO:0000313" key="3">
    <source>
        <dbReference type="Proteomes" id="UP000886998"/>
    </source>
</evidence>
<comment type="caution">
    <text evidence="2">The sequence shown here is derived from an EMBL/GenBank/DDBJ whole genome shotgun (WGS) entry which is preliminary data.</text>
</comment>
<proteinExistence type="predicted"/>
<sequence>MGIHPIFSKSNPPSRMDYRMSCTEGWLRACLKYEMVIVLSLGGERVHGPLDRHPPSAAGDDGKSLPRHPPDEERISVSLRAGKRLPELMSPNESSDSRMQWHPQFSF</sequence>
<keyword evidence="3" id="KW-1185">Reference proteome</keyword>
<evidence type="ECO:0000313" key="2">
    <source>
        <dbReference type="EMBL" id="GFY64981.1"/>
    </source>
</evidence>
<feature type="compositionally biased region" description="Basic and acidic residues" evidence="1">
    <location>
        <begin position="45"/>
        <end position="75"/>
    </location>
</feature>
<reference evidence="2" key="1">
    <citation type="submission" date="2020-08" db="EMBL/GenBank/DDBJ databases">
        <title>Multicomponent nature underlies the extraordinary mechanical properties of spider dragline silk.</title>
        <authorList>
            <person name="Kono N."/>
            <person name="Nakamura H."/>
            <person name="Mori M."/>
            <person name="Yoshida Y."/>
            <person name="Ohtoshi R."/>
            <person name="Malay A.D."/>
            <person name="Moran D.A.P."/>
            <person name="Tomita M."/>
            <person name="Numata K."/>
            <person name="Arakawa K."/>
        </authorList>
    </citation>
    <scope>NUCLEOTIDE SEQUENCE</scope>
</reference>
<dbReference type="EMBL" id="BMAV01015476">
    <property type="protein sequence ID" value="GFY64981.1"/>
    <property type="molecule type" value="Genomic_DNA"/>
</dbReference>
<dbReference type="OrthoDB" id="10371546at2759"/>